<dbReference type="CDD" id="cd06261">
    <property type="entry name" value="TM_PBP2"/>
    <property type="match status" value="1"/>
</dbReference>
<name>A0A6J6FFY1_9ZZZZ</name>
<gene>
    <name evidence="9" type="ORF">UFOPK1807_00081</name>
</gene>
<evidence type="ECO:0000259" key="8">
    <source>
        <dbReference type="PROSITE" id="PS50928"/>
    </source>
</evidence>
<reference evidence="9" key="1">
    <citation type="submission" date="2020-05" db="EMBL/GenBank/DDBJ databases">
        <authorList>
            <person name="Chiriac C."/>
            <person name="Salcher M."/>
            <person name="Ghai R."/>
            <person name="Kavagutti S V."/>
        </authorList>
    </citation>
    <scope>NUCLEOTIDE SEQUENCE</scope>
</reference>
<comment type="subcellular location">
    <subcellularLocation>
        <location evidence="1">Cell membrane</location>
        <topology evidence="1">Multi-pass membrane protein</topology>
    </subcellularLocation>
</comment>
<proteinExistence type="predicted"/>
<feature type="transmembrane region" description="Helical" evidence="7">
    <location>
        <begin position="60"/>
        <end position="79"/>
    </location>
</feature>
<evidence type="ECO:0000256" key="3">
    <source>
        <dbReference type="ARBA" id="ARBA00022475"/>
    </source>
</evidence>
<protein>
    <submittedName>
        <fullName evidence="9">Unannotated protein</fullName>
    </submittedName>
</protein>
<dbReference type="InterPro" id="IPR000515">
    <property type="entry name" value="MetI-like"/>
</dbReference>
<evidence type="ECO:0000256" key="2">
    <source>
        <dbReference type="ARBA" id="ARBA00022448"/>
    </source>
</evidence>
<evidence type="ECO:0000256" key="1">
    <source>
        <dbReference type="ARBA" id="ARBA00004651"/>
    </source>
</evidence>
<feature type="transmembrane region" description="Helical" evidence="7">
    <location>
        <begin position="157"/>
        <end position="178"/>
    </location>
</feature>
<accession>A0A6J6FFY1</accession>
<evidence type="ECO:0000256" key="6">
    <source>
        <dbReference type="ARBA" id="ARBA00023136"/>
    </source>
</evidence>
<feature type="transmembrane region" description="Helical" evidence="7">
    <location>
        <begin position="6"/>
        <end position="21"/>
    </location>
</feature>
<dbReference type="AlphaFoldDB" id="A0A6J6FFY1"/>
<feature type="domain" description="ABC transmembrane type-1" evidence="8">
    <location>
        <begin position="120"/>
        <end position="310"/>
    </location>
</feature>
<dbReference type="PANTHER" id="PTHR43744:SF12">
    <property type="entry name" value="ABC TRANSPORTER PERMEASE PROTEIN MG189-RELATED"/>
    <property type="match status" value="1"/>
</dbReference>
<dbReference type="Gene3D" id="1.10.3720.10">
    <property type="entry name" value="MetI-like"/>
    <property type="match status" value="1"/>
</dbReference>
<dbReference type="PANTHER" id="PTHR43744">
    <property type="entry name" value="ABC TRANSPORTER PERMEASE PROTEIN MG189-RELATED-RELATED"/>
    <property type="match status" value="1"/>
</dbReference>
<dbReference type="Pfam" id="PF00528">
    <property type="entry name" value="BPD_transp_1"/>
    <property type="match status" value="1"/>
</dbReference>
<dbReference type="SUPFAM" id="SSF161098">
    <property type="entry name" value="MetI-like"/>
    <property type="match status" value="1"/>
</dbReference>
<evidence type="ECO:0000256" key="4">
    <source>
        <dbReference type="ARBA" id="ARBA00022692"/>
    </source>
</evidence>
<feature type="transmembrane region" description="Helical" evidence="7">
    <location>
        <begin position="119"/>
        <end position="145"/>
    </location>
</feature>
<keyword evidence="3" id="KW-1003">Cell membrane</keyword>
<dbReference type="GO" id="GO:0005886">
    <property type="term" value="C:plasma membrane"/>
    <property type="evidence" value="ECO:0007669"/>
    <property type="project" value="UniProtKB-SubCell"/>
</dbReference>
<sequence>MLEVILVYILMGVAISIITIREEKIDRVINQGLNPSPATHNVNRKWKKVPKWQKSPIRHYFVLCLITFVSIFPFYWMFIVSSNTDSEISKNPPSLVPGPRFLEVASDVLNAPGVYFVQALINTFVVGVAIAVAQVIFSAIAGFAFAKLQFKGRQFSILFVVATMMLPSQLGIVPLFIMANKLNLVNTLNALIIPALVTAFGVFWMRQIIDAQVPNEILEAASIDGASVPRVFWSIVLPSIRQSSFVLGLFAFLAAWNDYLWPTIVLQSPEKFTLQVALTQLKPLYGLDYALQMGGAFLATAPLLILFIFVGRRLVSGVMDGAVKG</sequence>
<evidence type="ECO:0000256" key="5">
    <source>
        <dbReference type="ARBA" id="ARBA00022989"/>
    </source>
</evidence>
<keyword evidence="6 7" id="KW-0472">Membrane</keyword>
<dbReference type="EMBL" id="CAEZUI010000004">
    <property type="protein sequence ID" value="CAB4587831.1"/>
    <property type="molecule type" value="Genomic_DNA"/>
</dbReference>
<feature type="transmembrane region" description="Helical" evidence="7">
    <location>
        <begin position="231"/>
        <end position="256"/>
    </location>
</feature>
<keyword evidence="5 7" id="KW-1133">Transmembrane helix</keyword>
<evidence type="ECO:0000313" key="9">
    <source>
        <dbReference type="EMBL" id="CAB4587831.1"/>
    </source>
</evidence>
<feature type="transmembrane region" description="Helical" evidence="7">
    <location>
        <begin position="184"/>
        <end position="205"/>
    </location>
</feature>
<dbReference type="InterPro" id="IPR035906">
    <property type="entry name" value="MetI-like_sf"/>
</dbReference>
<organism evidence="9">
    <name type="scientific">freshwater metagenome</name>
    <dbReference type="NCBI Taxonomy" id="449393"/>
    <lineage>
        <taxon>unclassified sequences</taxon>
        <taxon>metagenomes</taxon>
        <taxon>ecological metagenomes</taxon>
    </lineage>
</organism>
<evidence type="ECO:0000256" key="7">
    <source>
        <dbReference type="SAM" id="Phobius"/>
    </source>
</evidence>
<feature type="transmembrane region" description="Helical" evidence="7">
    <location>
        <begin position="289"/>
        <end position="310"/>
    </location>
</feature>
<keyword evidence="2" id="KW-0813">Transport</keyword>
<dbReference type="PROSITE" id="PS50928">
    <property type="entry name" value="ABC_TM1"/>
    <property type="match status" value="1"/>
</dbReference>
<keyword evidence="4 7" id="KW-0812">Transmembrane</keyword>
<dbReference type="GO" id="GO:0055085">
    <property type="term" value="P:transmembrane transport"/>
    <property type="evidence" value="ECO:0007669"/>
    <property type="project" value="InterPro"/>
</dbReference>